<organism evidence="3 4">
    <name type="scientific">Adineta ricciae</name>
    <name type="common">Rotifer</name>
    <dbReference type="NCBI Taxonomy" id="249248"/>
    <lineage>
        <taxon>Eukaryota</taxon>
        <taxon>Metazoa</taxon>
        <taxon>Spiralia</taxon>
        <taxon>Gnathifera</taxon>
        <taxon>Rotifera</taxon>
        <taxon>Eurotatoria</taxon>
        <taxon>Bdelloidea</taxon>
        <taxon>Adinetida</taxon>
        <taxon>Adinetidae</taxon>
        <taxon>Adineta</taxon>
    </lineage>
</organism>
<feature type="chain" id="PRO_5033040001" description="Condensin-2 complex subunit H2" evidence="2">
    <location>
        <begin position="25"/>
        <end position="530"/>
    </location>
</feature>
<proteinExistence type="predicted"/>
<comment type="caution">
    <text evidence="3">The sequence shown here is derived from an EMBL/GenBank/DDBJ whole genome shotgun (WGS) entry which is preliminary data.</text>
</comment>
<accession>A0A814M4Q4</accession>
<evidence type="ECO:0000313" key="4">
    <source>
        <dbReference type="Proteomes" id="UP000663852"/>
    </source>
</evidence>
<evidence type="ECO:0000313" key="3">
    <source>
        <dbReference type="EMBL" id="CAF1074510.1"/>
    </source>
</evidence>
<sequence length="530" mass="61649">MFTFICLFVCISLFNSNMLSLSSSQNEPSALLSNARETIATLIQRPSTVTTSNAFEEFSILDHLIDVSNDVERFEDGESRKFLNIAQLITASTCIYSRRVDALYKLINTFQSSTSENQSEENHSDNDEQSEPVPVLEQEKSSLQKALQEKKRKSKEDKRSFICTDLNRINFNSSKPFFLDRTALFDLKLFQKYVPIGNKQFWINDNQPMIFNLLFDHELHEVKNEPQDNYYLQHTSQQSERLADALNNIPAVDVNDIPLPISDDNDNHNPSWNNEETFIDQVITKKKVNRNRTKKVEHDIDLNIFRQGLSHEQQALFRCQKMKPITNKVKIEREDFFAKKFNRLHFHGLIKDIPSSIISIIIYPTITVQHLTIRERYLTKIDQTSYRTVRSPPIPITKVLDDNAQVPLSPLGSFSHEMNDDEGIQEDFDIRLQTDMEQFLDAAICQSNEEQEHNKIFLELRSNITWYMNQHNANKTIDAYELIETLDEKYSLPLIFGQLLHLCGSTQRYHLHSNTNDTLFLETIAVDKRK</sequence>
<dbReference type="Proteomes" id="UP000663852">
    <property type="component" value="Unassembled WGS sequence"/>
</dbReference>
<dbReference type="EMBL" id="CAJNOJ010000087">
    <property type="protein sequence ID" value="CAF1074510.1"/>
    <property type="molecule type" value="Genomic_DNA"/>
</dbReference>
<feature type="region of interest" description="Disordered" evidence="1">
    <location>
        <begin position="114"/>
        <end position="138"/>
    </location>
</feature>
<name>A0A814M4Q4_ADIRI</name>
<keyword evidence="2" id="KW-0732">Signal</keyword>
<dbReference type="AlphaFoldDB" id="A0A814M4Q4"/>
<gene>
    <name evidence="3" type="ORF">EDS130_LOCUS18618</name>
</gene>
<evidence type="ECO:0000256" key="1">
    <source>
        <dbReference type="SAM" id="MobiDB-lite"/>
    </source>
</evidence>
<dbReference type="OrthoDB" id="10017579at2759"/>
<protein>
    <recommendedName>
        <fullName evidence="5">Condensin-2 complex subunit H2</fullName>
    </recommendedName>
</protein>
<reference evidence="3" key="1">
    <citation type="submission" date="2021-02" db="EMBL/GenBank/DDBJ databases">
        <authorList>
            <person name="Nowell W R."/>
        </authorList>
    </citation>
    <scope>NUCLEOTIDE SEQUENCE</scope>
</reference>
<evidence type="ECO:0000256" key="2">
    <source>
        <dbReference type="SAM" id="SignalP"/>
    </source>
</evidence>
<evidence type="ECO:0008006" key="5">
    <source>
        <dbReference type="Google" id="ProtNLM"/>
    </source>
</evidence>
<feature type="signal peptide" evidence="2">
    <location>
        <begin position="1"/>
        <end position="24"/>
    </location>
</feature>